<feature type="transmembrane region" description="Helical" evidence="7">
    <location>
        <begin position="127"/>
        <end position="144"/>
    </location>
</feature>
<dbReference type="Pfam" id="PF04080">
    <property type="entry name" value="Per1"/>
    <property type="match status" value="1"/>
</dbReference>
<dbReference type="AlphaFoldDB" id="A0A7S4D834"/>
<evidence type="ECO:0000256" key="3">
    <source>
        <dbReference type="ARBA" id="ARBA00022692"/>
    </source>
</evidence>
<dbReference type="InterPro" id="IPR007217">
    <property type="entry name" value="Per1-like"/>
</dbReference>
<proteinExistence type="inferred from homology"/>
<dbReference type="GO" id="GO:0016788">
    <property type="term" value="F:hydrolase activity, acting on ester bonds"/>
    <property type="evidence" value="ECO:0007669"/>
    <property type="project" value="TreeGrafter"/>
</dbReference>
<dbReference type="EMBL" id="HBIU01028119">
    <property type="protein sequence ID" value="CAE0634259.1"/>
    <property type="molecule type" value="Transcribed_RNA"/>
</dbReference>
<protein>
    <recommendedName>
        <fullName evidence="7">Post-GPI attachment to proteins factor 3</fullName>
    </recommendedName>
</protein>
<evidence type="ECO:0000256" key="1">
    <source>
        <dbReference type="ARBA" id="ARBA00004127"/>
    </source>
</evidence>
<feature type="transmembrane region" description="Helical" evidence="7">
    <location>
        <begin position="33"/>
        <end position="57"/>
    </location>
</feature>
<evidence type="ECO:0000313" key="8">
    <source>
        <dbReference type="EMBL" id="CAE0634259.1"/>
    </source>
</evidence>
<comment type="function">
    <text evidence="7">Involved in the lipid remodeling steps of GPI-anchor maturation.</text>
</comment>
<dbReference type="GO" id="GO:0005789">
    <property type="term" value="C:endoplasmic reticulum membrane"/>
    <property type="evidence" value="ECO:0007669"/>
    <property type="project" value="TreeGrafter"/>
</dbReference>
<feature type="transmembrane region" description="Helical" evidence="7">
    <location>
        <begin position="156"/>
        <end position="174"/>
    </location>
</feature>
<gene>
    <name evidence="8" type="ORF">HAKA00212_LOCUS12975</name>
</gene>
<name>A0A7S4D834_HETAK</name>
<comment type="subcellular location">
    <subcellularLocation>
        <location evidence="1">Endomembrane system</location>
        <topology evidence="1">Multi-pass membrane protein</topology>
    </subcellularLocation>
    <subcellularLocation>
        <location evidence="7">Golgi apparatus membrane</location>
        <topology evidence="7">Multi-pass membrane protein</topology>
    </subcellularLocation>
</comment>
<dbReference type="GO" id="GO:0006506">
    <property type="term" value="P:GPI anchor biosynthetic process"/>
    <property type="evidence" value="ECO:0007669"/>
    <property type="project" value="UniProtKB-KW"/>
</dbReference>
<evidence type="ECO:0000256" key="4">
    <source>
        <dbReference type="ARBA" id="ARBA00022729"/>
    </source>
</evidence>
<evidence type="ECO:0000256" key="7">
    <source>
        <dbReference type="RuleBase" id="RU365066"/>
    </source>
</evidence>
<keyword evidence="7" id="KW-0333">Golgi apparatus</keyword>
<dbReference type="GO" id="GO:0000139">
    <property type="term" value="C:Golgi membrane"/>
    <property type="evidence" value="ECO:0007669"/>
    <property type="project" value="UniProtKB-SubCell"/>
</dbReference>
<dbReference type="PANTHER" id="PTHR13148:SF0">
    <property type="entry name" value="POST-GPI ATTACHMENT TO PROTEINS FACTOR 3"/>
    <property type="match status" value="1"/>
</dbReference>
<feature type="transmembrane region" description="Helical" evidence="7">
    <location>
        <begin position="186"/>
        <end position="208"/>
    </location>
</feature>
<keyword evidence="5 7" id="KW-1133">Transmembrane helix</keyword>
<organism evidence="8">
    <name type="scientific">Heterosigma akashiwo</name>
    <name type="common">Chromophytic alga</name>
    <name type="synonym">Heterosigma carterae</name>
    <dbReference type="NCBI Taxonomy" id="2829"/>
    <lineage>
        <taxon>Eukaryota</taxon>
        <taxon>Sar</taxon>
        <taxon>Stramenopiles</taxon>
        <taxon>Ochrophyta</taxon>
        <taxon>Raphidophyceae</taxon>
        <taxon>Chattonellales</taxon>
        <taxon>Chattonellaceae</taxon>
        <taxon>Heterosigma</taxon>
    </lineage>
</organism>
<keyword evidence="4" id="KW-0732">Signal</keyword>
<reference evidence="8" key="1">
    <citation type="submission" date="2021-01" db="EMBL/GenBank/DDBJ databases">
        <authorList>
            <person name="Corre E."/>
            <person name="Pelletier E."/>
            <person name="Niang G."/>
            <person name="Scheremetjew M."/>
            <person name="Finn R."/>
            <person name="Kale V."/>
            <person name="Holt S."/>
            <person name="Cochrane G."/>
            <person name="Meng A."/>
            <person name="Brown T."/>
            <person name="Cohen L."/>
        </authorList>
    </citation>
    <scope>NUCLEOTIDE SEQUENCE</scope>
    <source>
        <strain evidence="8">CCMP3107</strain>
    </source>
</reference>
<feature type="transmembrane region" description="Helical" evidence="7">
    <location>
        <begin position="100"/>
        <end position="121"/>
    </location>
</feature>
<comment type="similarity">
    <text evidence="7">Belongs to the PGAP3 family.</text>
</comment>
<evidence type="ECO:0000256" key="2">
    <source>
        <dbReference type="ARBA" id="ARBA00022502"/>
    </source>
</evidence>
<evidence type="ECO:0000256" key="6">
    <source>
        <dbReference type="ARBA" id="ARBA00023136"/>
    </source>
</evidence>
<keyword evidence="2 7" id="KW-0337">GPI-anchor biosynthesis</keyword>
<dbReference type="PANTHER" id="PTHR13148">
    <property type="entry name" value="PER1-RELATED"/>
    <property type="match status" value="1"/>
</dbReference>
<keyword evidence="6 7" id="KW-0472">Membrane</keyword>
<accession>A0A7S4D834</accession>
<comment type="caution">
    <text evidence="7">Lacks conserved residue(s) required for the propagation of feature annotation.</text>
</comment>
<sequence length="234" mass="27252">MQEVASTAFSLGNAAPHVWFAIFRKNDIAPQGWYMRGYVLTGSFVYIFGWLCSALFHARDTPLTEKMDYFSATLMVTYALWTTLLRIFGPFARRPRAFRFVRGALALWYCSHVYYMTFVLFDYGYNVKVAIFLGSVNFLIWLFYTGRIRRRYQWKMIASLVWTHASLALEIYDIPPIFGIFDSHSLWHALTIPVGYLYYCFIIDDAAFEMKRTTMKSSSVNHADWVNGISDKTV</sequence>
<evidence type="ECO:0000256" key="5">
    <source>
        <dbReference type="ARBA" id="ARBA00022989"/>
    </source>
</evidence>
<feature type="transmembrane region" description="Helical" evidence="7">
    <location>
        <begin position="69"/>
        <end position="88"/>
    </location>
</feature>
<keyword evidence="3 7" id="KW-0812">Transmembrane</keyword>